<dbReference type="HOGENOM" id="CLU_055252_1_0_4"/>
<evidence type="ECO:0000259" key="6">
    <source>
        <dbReference type="Pfam" id="PF00892"/>
    </source>
</evidence>
<dbReference type="AlphaFoldDB" id="S6B4F5"/>
<evidence type="ECO:0000256" key="5">
    <source>
        <dbReference type="SAM" id="Phobius"/>
    </source>
</evidence>
<dbReference type="KEGG" id="sdr:SCD_n01676"/>
<feature type="transmembrane region" description="Helical" evidence="5">
    <location>
        <begin position="222"/>
        <end position="240"/>
    </location>
</feature>
<evidence type="ECO:0000313" key="8">
    <source>
        <dbReference type="Proteomes" id="UP000015559"/>
    </source>
</evidence>
<evidence type="ECO:0000256" key="4">
    <source>
        <dbReference type="ARBA" id="ARBA00023136"/>
    </source>
</evidence>
<organism evidence="7 8">
    <name type="scientific">Sulfuricella denitrificans (strain DSM 22764 / NBRC 105220 / skB26)</name>
    <dbReference type="NCBI Taxonomy" id="1163617"/>
    <lineage>
        <taxon>Bacteria</taxon>
        <taxon>Pseudomonadati</taxon>
        <taxon>Pseudomonadota</taxon>
        <taxon>Betaproteobacteria</taxon>
        <taxon>Nitrosomonadales</taxon>
        <taxon>Sulfuricellaceae</taxon>
        <taxon>Sulfuricella</taxon>
    </lineage>
</organism>
<name>S6B4F5_SULDS</name>
<gene>
    <name evidence="7" type="ORF">SCD_n01676</name>
</gene>
<evidence type="ECO:0000256" key="1">
    <source>
        <dbReference type="ARBA" id="ARBA00004141"/>
    </source>
</evidence>
<dbReference type="STRING" id="1163617.SCD_n01676"/>
<dbReference type="InterPro" id="IPR000620">
    <property type="entry name" value="EamA_dom"/>
</dbReference>
<proteinExistence type="predicted"/>
<sequence length="303" mass="33262">MHNIIKARSVASKEKLLAISGLLSGAIIWGLIWYPYRLLEQMGVSGALSSFATYLIPLILGFTLYSERLRLRHFPPILLLIGLTAGWTNLAYVLAVIDGEVMRVLLLFYLSPLWTVLLARLLLHERLRFHGYLVMVLSFAGAVVMLWRPNLGLPLPQNTAEWMALSAGLTFAATNVLSRRAEASDIWLKSLSVWVGVSVLSLLALIYQPATLAALPMLPVSGWMWLLLVSILIFAVTLTVQYGLARAPANQAIVIFLFELVVAAVASYLLAGEVMTAQEWLGGAMIVAASLFSGKLEHDTYPA</sequence>
<feature type="domain" description="EamA" evidence="6">
    <location>
        <begin position="18"/>
        <end position="146"/>
    </location>
</feature>
<reference evidence="7 8" key="1">
    <citation type="journal article" date="2012" name="Appl. Environ. Microbiol.">
        <title>Draft genome sequence of a psychrotolerant sulfur-oxidizing bacterium, Sulfuricella denitrificans skB26, and proteomic insights into cold adaptation.</title>
        <authorList>
            <person name="Watanabe T."/>
            <person name="Kojima H."/>
            <person name="Fukui M."/>
        </authorList>
    </citation>
    <scope>NUCLEOTIDE SEQUENCE [LARGE SCALE GENOMIC DNA]</scope>
    <source>
        <strain evidence="8">skB26</strain>
    </source>
</reference>
<dbReference type="Proteomes" id="UP000015559">
    <property type="component" value="Chromosome"/>
</dbReference>
<feature type="transmembrane region" description="Helical" evidence="5">
    <location>
        <begin position="42"/>
        <end position="65"/>
    </location>
</feature>
<feature type="transmembrane region" description="Helical" evidence="5">
    <location>
        <begin position="129"/>
        <end position="147"/>
    </location>
</feature>
<keyword evidence="8" id="KW-1185">Reference proteome</keyword>
<dbReference type="Pfam" id="PF00892">
    <property type="entry name" value="EamA"/>
    <property type="match status" value="2"/>
</dbReference>
<feature type="transmembrane region" description="Helical" evidence="5">
    <location>
        <begin position="16"/>
        <end position="36"/>
    </location>
</feature>
<feature type="transmembrane region" description="Helical" evidence="5">
    <location>
        <begin position="190"/>
        <end position="210"/>
    </location>
</feature>
<evidence type="ECO:0000313" key="7">
    <source>
        <dbReference type="EMBL" id="BAN35497.1"/>
    </source>
</evidence>
<dbReference type="PANTHER" id="PTHR22911:SF6">
    <property type="entry name" value="SOLUTE CARRIER FAMILY 35 MEMBER G1"/>
    <property type="match status" value="1"/>
</dbReference>
<keyword evidence="4 5" id="KW-0472">Membrane</keyword>
<dbReference type="OrthoDB" id="5295396at2"/>
<accession>S6B4F5</accession>
<evidence type="ECO:0000256" key="2">
    <source>
        <dbReference type="ARBA" id="ARBA00022692"/>
    </source>
</evidence>
<dbReference type="SUPFAM" id="SSF103481">
    <property type="entry name" value="Multidrug resistance efflux transporter EmrE"/>
    <property type="match status" value="2"/>
</dbReference>
<feature type="domain" description="EamA" evidence="6">
    <location>
        <begin position="160"/>
        <end position="292"/>
    </location>
</feature>
<evidence type="ECO:0000256" key="3">
    <source>
        <dbReference type="ARBA" id="ARBA00022989"/>
    </source>
</evidence>
<feature type="transmembrane region" description="Helical" evidence="5">
    <location>
        <begin position="103"/>
        <end position="122"/>
    </location>
</feature>
<feature type="transmembrane region" description="Helical" evidence="5">
    <location>
        <begin position="77"/>
        <end position="97"/>
    </location>
</feature>
<dbReference type="GO" id="GO:0016020">
    <property type="term" value="C:membrane"/>
    <property type="evidence" value="ECO:0007669"/>
    <property type="project" value="UniProtKB-SubCell"/>
</dbReference>
<protein>
    <recommendedName>
        <fullName evidence="6">EamA domain-containing protein</fullName>
    </recommendedName>
</protein>
<dbReference type="eggNOG" id="COG0697">
    <property type="taxonomic scope" value="Bacteria"/>
</dbReference>
<dbReference type="EMBL" id="AP013066">
    <property type="protein sequence ID" value="BAN35497.1"/>
    <property type="molecule type" value="Genomic_DNA"/>
</dbReference>
<dbReference type="InterPro" id="IPR037185">
    <property type="entry name" value="EmrE-like"/>
</dbReference>
<keyword evidence="3 5" id="KW-1133">Transmembrane helix</keyword>
<feature type="transmembrane region" description="Helical" evidence="5">
    <location>
        <begin position="159"/>
        <end position="178"/>
    </location>
</feature>
<comment type="subcellular location">
    <subcellularLocation>
        <location evidence="1">Membrane</location>
        <topology evidence="1">Multi-pass membrane protein</topology>
    </subcellularLocation>
</comment>
<dbReference type="PANTHER" id="PTHR22911">
    <property type="entry name" value="ACYL-MALONYL CONDENSING ENZYME-RELATED"/>
    <property type="match status" value="1"/>
</dbReference>
<feature type="transmembrane region" description="Helical" evidence="5">
    <location>
        <begin position="252"/>
        <end position="271"/>
    </location>
</feature>
<keyword evidence="2 5" id="KW-0812">Transmembrane</keyword>